<keyword evidence="9 13" id="KW-1133">Transmembrane helix</keyword>
<evidence type="ECO:0000256" key="3">
    <source>
        <dbReference type="ARBA" id="ARBA00022448"/>
    </source>
</evidence>
<evidence type="ECO:0000256" key="11">
    <source>
        <dbReference type="ARBA" id="ARBA00023136"/>
    </source>
</evidence>
<evidence type="ECO:0000256" key="8">
    <source>
        <dbReference type="ARBA" id="ARBA00022982"/>
    </source>
</evidence>
<feature type="transmembrane region" description="Helical" evidence="13">
    <location>
        <begin position="100"/>
        <end position="119"/>
    </location>
</feature>
<dbReference type="InterPro" id="IPR011577">
    <property type="entry name" value="Cyt_b561_bac/Ni-Hgenase"/>
</dbReference>
<sequence length="193" mass="21732">MLQRDEILKSALSENHRYGLPMVVVHWLMAVGILTAFGVGLYMVDIPGITPFKLKLFNWHKWLGVTLFALVLLRMVVRMLSKTPKYPAHWGHNTVLLAKLGHLALYLFMLGVPVFGYLYSLASGYPVVWFGVIELPVLIEKNAELKELFKTLHELSGKGLVLLVVGHVLMALKHHVLDRDGILGRMIPGMRAD</sequence>
<reference evidence="15 16" key="1">
    <citation type="submission" date="2020-05" db="EMBL/GenBank/DDBJ databases">
        <title>Compete genome of Limnobacter sp. SAORIC-580.</title>
        <authorList>
            <person name="Song J."/>
            <person name="Cho J.-C."/>
        </authorList>
    </citation>
    <scope>NUCLEOTIDE SEQUENCE [LARGE SCALE GENOMIC DNA]</scope>
    <source>
        <strain evidence="15 16">SAORIC-580</strain>
    </source>
</reference>
<evidence type="ECO:0000256" key="9">
    <source>
        <dbReference type="ARBA" id="ARBA00022989"/>
    </source>
</evidence>
<evidence type="ECO:0000256" key="4">
    <source>
        <dbReference type="ARBA" id="ARBA00022475"/>
    </source>
</evidence>
<dbReference type="Pfam" id="PF01292">
    <property type="entry name" value="Ni_hydr_CYTB"/>
    <property type="match status" value="1"/>
</dbReference>
<dbReference type="Proteomes" id="UP000501130">
    <property type="component" value="Chromosome"/>
</dbReference>
<comment type="subcellular location">
    <subcellularLocation>
        <location evidence="2">Cell membrane</location>
        <topology evidence="2">Multi-pass membrane protein</topology>
    </subcellularLocation>
</comment>
<evidence type="ECO:0000313" key="15">
    <source>
        <dbReference type="EMBL" id="QJR30964.1"/>
    </source>
</evidence>
<dbReference type="InterPro" id="IPR052168">
    <property type="entry name" value="Cytochrome_b561_oxidase"/>
</dbReference>
<gene>
    <name evidence="15" type="ORF">HKT17_15265</name>
</gene>
<dbReference type="InterPro" id="IPR016174">
    <property type="entry name" value="Di-haem_cyt_TM"/>
</dbReference>
<evidence type="ECO:0000256" key="5">
    <source>
        <dbReference type="ARBA" id="ARBA00022617"/>
    </source>
</evidence>
<keyword evidence="8" id="KW-0249">Electron transport</keyword>
<evidence type="ECO:0000256" key="7">
    <source>
        <dbReference type="ARBA" id="ARBA00022723"/>
    </source>
</evidence>
<feature type="transmembrane region" description="Helical" evidence="13">
    <location>
        <begin position="20"/>
        <end position="42"/>
    </location>
</feature>
<keyword evidence="4" id="KW-1003">Cell membrane</keyword>
<evidence type="ECO:0000256" key="1">
    <source>
        <dbReference type="ARBA" id="ARBA00001970"/>
    </source>
</evidence>
<keyword evidence="16" id="KW-1185">Reference proteome</keyword>
<feature type="transmembrane region" description="Helical" evidence="13">
    <location>
        <begin position="62"/>
        <end position="80"/>
    </location>
</feature>
<evidence type="ECO:0000256" key="6">
    <source>
        <dbReference type="ARBA" id="ARBA00022692"/>
    </source>
</evidence>
<evidence type="ECO:0000256" key="2">
    <source>
        <dbReference type="ARBA" id="ARBA00004651"/>
    </source>
</evidence>
<feature type="domain" description="Cytochrome b561 bacterial/Ni-hydrogenase" evidence="14">
    <location>
        <begin position="17"/>
        <end position="189"/>
    </location>
</feature>
<keyword evidence="3" id="KW-0813">Transport</keyword>
<dbReference type="SUPFAM" id="SSF81342">
    <property type="entry name" value="Transmembrane di-heme cytochromes"/>
    <property type="match status" value="1"/>
</dbReference>
<comment type="cofactor">
    <cofactor evidence="1">
        <name>heme b</name>
        <dbReference type="ChEBI" id="CHEBI:60344"/>
    </cofactor>
</comment>
<dbReference type="PANTHER" id="PTHR30529">
    <property type="entry name" value="CYTOCHROME B561"/>
    <property type="match status" value="1"/>
</dbReference>
<feature type="transmembrane region" description="Helical" evidence="13">
    <location>
        <begin position="155"/>
        <end position="172"/>
    </location>
</feature>
<name>A0ABX6N951_9BURK</name>
<dbReference type="Gene3D" id="1.20.950.20">
    <property type="entry name" value="Transmembrane di-heme cytochromes, Chain C"/>
    <property type="match status" value="1"/>
</dbReference>
<organism evidence="15 16">
    <name type="scientific">Limnobacter profundi</name>
    <dbReference type="NCBI Taxonomy" id="2732163"/>
    <lineage>
        <taxon>Bacteria</taxon>
        <taxon>Pseudomonadati</taxon>
        <taxon>Pseudomonadota</taxon>
        <taxon>Betaproteobacteria</taxon>
        <taxon>Burkholderiales</taxon>
        <taxon>Burkholderiaceae</taxon>
        <taxon>Limnobacter</taxon>
    </lineage>
</organism>
<evidence type="ECO:0000313" key="16">
    <source>
        <dbReference type="Proteomes" id="UP000501130"/>
    </source>
</evidence>
<proteinExistence type="inferred from homology"/>
<keyword evidence="10" id="KW-0408">Iron</keyword>
<keyword evidence="5" id="KW-0349">Heme</keyword>
<keyword evidence="6 13" id="KW-0812">Transmembrane</keyword>
<dbReference type="EMBL" id="CP053084">
    <property type="protein sequence ID" value="QJR30964.1"/>
    <property type="molecule type" value="Genomic_DNA"/>
</dbReference>
<evidence type="ECO:0000256" key="13">
    <source>
        <dbReference type="SAM" id="Phobius"/>
    </source>
</evidence>
<evidence type="ECO:0000256" key="12">
    <source>
        <dbReference type="ARBA" id="ARBA00037975"/>
    </source>
</evidence>
<accession>A0ABX6N951</accession>
<keyword evidence="11 13" id="KW-0472">Membrane</keyword>
<comment type="similarity">
    <text evidence="12">Belongs to the cytochrome b561 family.</text>
</comment>
<keyword evidence="7" id="KW-0479">Metal-binding</keyword>
<evidence type="ECO:0000256" key="10">
    <source>
        <dbReference type="ARBA" id="ARBA00023004"/>
    </source>
</evidence>
<dbReference type="PANTHER" id="PTHR30529:SF1">
    <property type="entry name" value="CYTOCHROME B561 HOMOLOG 2"/>
    <property type="match status" value="1"/>
</dbReference>
<protein>
    <submittedName>
        <fullName evidence="15">Cytochrome b</fullName>
    </submittedName>
</protein>
<evidence type="ECO:0000259" key="14">
    <source>
        <dbReference type="Pfam" id="PF01292"/>
    </source>
</evidence>